<proteinExistence type="predicted"/>
<name>A0A0C1EEG7_9BACT</name>
<evidence type="ECO:0000313" key="1">
    <source>
        <dbReference type="EMBL" id="KIA78478.1"/>
    </source>
</evidence>
<dbReference type="PATRIC" id="fig|83552.4.peg.316"/>
<evidence type="ECO:0000313" key="2">
    <source>
        <dbReference type="Proteomes" id="UP000031307"/>
    </source>
</evidence>
<protein>
    <submittedName>
        <fullName evidence="1">Uncharacterized protein</fullName>
    </submittedName>
</protein>
<organism evidence="1 2">
    <name type="scientific">Parachlamydia acanthamoebae</name>
    <dbReference type="NCBI Taxonomy" id="83552"/>
    <lineage>
        <taxon>Bacteria</taxon>
        <taxon>Pseudomonadati</taxon>
        <taxon>Chlamydiota</taxon>
        <taxon>Chlamydiia</taxon>
        <taxon>Parachlamydiales</taxon>
        <taxon>Parachlamydiaceae</taxon>
        <taxon>Parachlamydia</taxon>
    </lineage>
</organism>
<dbReference type="Proteomes" id="UP000031307">
    <property type="component" value="Unassembled WGS sequence"/>
</dbReference>
<gene>
    <name evidence="1" type="ORF">DB43_DY00290</name>
</gene>
<reference evidence="1 2" key="1">
    <citation type="journal article" date="2014" name="Mol. Biol. Evol.">
        <title>Massive expansion of Ubiquitination-related gene families within the Chlamydiae.</title>
        <authorList>
            <person name="Domman D."/>
            <person name="Collingro A."/>
            <person name="Lagkouvardos I."/>
            <person name="Gehre L."/>
            <person name="Weinmaier T."/>
            <person name="Rattei T."/>
            <person name="Subtil A."/>
            <person name="Horn M."/>
        </authorList>
    </citation>
    <scope>NUCLEOTIDE SEQUENCE [LARGE SCALE GENOMIC DNA]</scope>
    <source>
        <strain evidence="1 2">OEW1</strain>
    </source>
</reference>
<dbReference type="EMBL" id="JSAM01000019">
    <property type="protein sequence ID" value="KIA78478.1"/>
    <property type="molecule type" value="Genomic_DNA"/>
</dbReference>
<accession>A0A0C1EEG7</accession>
<comment type="caution">
    <text evidence="1">The sequence shown here is derived from an EMBL/GenBank/DDBJ whole genome shotgun (WGS) entry which is preliminary data.</text>
</comment>
<sequence length="388" mass="43724">MVVPKLNPTTSLDLRQNPFRIKDILGKNTPPVPESEYYVSSIQSLAPFEEEEEIKPEELPFAPEQPKKQDSAVLGKVYDYVHWFLGLFYTPEAKPVQTLKIASEEQEEEEDAPKMPSKPISPCPRLQAPDHFDVHALQKTLAAVDHLLYQIKETNEDGHEHTKEDPNGNKIVTRSLFQPIEAKQDLSQQNGSDSDSGDPSLKQEVDLNAEEAYLHKEFMRLMHVEGELAQENLKILTKLVSISVKTNKELEKAYFSILDDKNARKKSAKIIKWLDGILTGCMMASSVGGVVMMIAFPPSAVLVVIAGALQAGVSLGKGSTELTQAILQHKNRKLISEMYGVSLDRHQNNKQMEFYIRGLQDSLNRVKDSWGERIKLLKQRQRALKIDV</sequence>
<dbReference type="AlphaFoldDB" id="A0A0C1EEG7"/>
<dbReference type="OMA" id="DSWGERI"/>
<dbReference type="RefSeq" id="WP_013924598.1">
    <property type="nucleotide sequence ID" value="NZ_BAWW01000003.1"/>
</dbReference>